<feature type="region of interest" description="Disordered" evidence="3">
    <location>
        <begin position="162"/>
        <end position="186"/>
    </location>
</feature>
<comment type="caution">
    <text evidence="4">The sequence shown here is derived from an EMBL/GenBank/DDBJ whole genome shotgun (WGS) entry which is preliminary data.</text>
</comment>
<accession>A0A2R6S625</accession>
<name>A0A2R6S625_9APHY</name>
<dbReference type="GO" id="GO:0005778">
    <property type="term" value="C:peroxisomal membrane"/>
    <property type="evidence" value="ECO:0007669"/>
    <property type="project" value="UniProtKB-SubCell"/>
</dbReference>
<proteinExistence type="inferred from homology"/>
<comment type="subcellular location">
    <subcellularLocation>
        <location evidence="2">Peroxisome membrane</location>
    </subcellularLocation>
</comment>
<evidence type="ECO:0000313" key="4">
    <source>
        <dbReference type="EMBL" id="PSS37659.1"/>
    </source>
</evidence>
<dbReference type="OrthoDB" id="2021143at2759"/>
<dbReference type="Pfam" id="PF08610">
    <property type="entry name" value="Pex16"/>
    <property type="match status" value="1"/>
</dbReference>
<dbReference type="AlphaFoldDB" id="A0A2R6S625"/>
<dbReference type="PANTHER" id="PTHR13299">
    <property type="entry name" value="PEROXISOMAL MEMBRANE PROTEIN PEX16"/>
    <property type="match status" value="1"/>
</dbReference>
<protein>
    <recommendedName>
        <fullName evidence="2">Peroxisomal membrane protein PEX16</fullName>
    </recommendedName>
</protein>
<organism evidence="4 5">
    <name type="scientific">Hermanssonia centrifuga</name>
    <dbReference type="NCBI Taxonomy" id="98765"/>
    <lineage>
        <taxon>Eukaryota</taxon>
        <taxon>Fungi</taxon>
        <taxon>Dikarya</taxon>
        <taxon>Basidiomycota</taxon>
        <taxon>Agaricomycotina</taxon>
        <taxon>Agaricomycetes</taxon>
        <taxon>Polyporales</taxon>
        <taxon>Meruliaceae</taxon>
        <taxon>Hermanssonia</taxon>
    </lineage>
</organism>
<reference evidence="4 5" key="1">
    <citation type="submission" date="2018-02" db="EMBL/GenBank/DDBJ databases">
        <title>Genome sequence of the basidiomycete white-rot fungus Phlebia centrifuga.</title>
        <authorList>
            <person name="Granchi Z."/>
            <person name="Peng M."/>
            <person name="de Vries R.P."/>
            <person name="Hilden K."/>
            <person name="Makela M.R."/>
            <person name="Grigoriev I."/>
            <person name="Riley R."/>
        </authorList>
    </citation>
    <scope>NUCLEOTIDE SEQUENCE [LARGE SCALE GENOMIC DNA]</scope>
    <source>
        <strain evidence="4 5">FBCC195</strain>
    </source>
</reference>
<comment type="similarity">
    <text evidence="1 2">Belongs to the peroxin-16 family.</text>
</comment>
<feature type="compositionally biased region" description="Low complexity" evidence="3">
    <location>
        <begin position="172"/>
        <end position="186"/>
    </location>
</feature>
<evidence type="ECO:0000256" key="1">
    <source>
        <dbReference type="ARBA" id="ARBA00009505"/>
    </source>
</evidence>
<dbReference type="EMBL" id="MLYV02000033">
    <property type="protein sequence ID" value="PSS37659.1"/>
    <property type="molecule type" value="Genomic_DNA"/>
</dbReference>
<dbReference type="STRING" id="98765.A0A2R6S625"/>
<keyword evidence="5" id="KW-1185">Reference proteome</keyword>
<gene>
    <name evidence="4" type="ORF">PHLCEN_2v483</name>
</gene>
<dbReference type="GO" id="GO:0007031">
    <property type="term" value="P:peroxisome organization"/>
    <property type="evidence" value="ECO:0007669"/>
    <property type="project" value="UniProtKB-KW"/>
</dbReference>
<keyword evidence="2" id="KW-0962">Peroxisome biogenesis</keyword>
<evidence type="ECO:0000256" key="2">
    <source>
        <dbReference type="RuleBase" id="RU365003"/>
    </source>
</evidence>
<sequence length="328" mass="37233">MPSALAHYESFLVNNVSTISTVESTLRSVTWILPGRFKDAELASEALSALLNVMSIYHDTLLAKVVKSDSKYKPIIPAPVHTRYTRAWCEKDARYKWAARALEVLKFVELLVEMGLRRTVAQKTRWRGVILIEVIKSLLRLLLLRITRQPLLSPPIPERDFDPSVLPPASDTSSPTLVGSSPLPSLPSTPEHLRNNHIALPPHPLLVQPPPSQSPLPVEDYLLPKALTSSSVKTPTALLRPLSSPKDWLAEILYSIRPLIYVTLLSRDRTTNRPLIVALALEFVSRYLRRIPASSSILERSEYARRDRDILWYLLRGSIWETWTRYEI</sequence>
<keyword evidence="2" id="KW-0576">Peroxisome</keyword>
<dbReference type="PANTHER" id="PTHR13299:SF0">
    <property type="entry name" value="PEROXISOMAL MEMBRANE PROTEIN PEX16"/>
    <property type="match status" value="1"/>
</dbReference>
<evidence type="ECO:0000313" key="5">
    <source>
        <dbReference type="Proteomes" id="UP000186601"/>
    </source>
</evidence>
<dbReference type="InterPro" id="IPR013919">
    <property type="entry name" value="Pex16"/>
</dbReference>
<evidence type="ECO:0000256" key="3">
    <source>
        <dbReference type="SAM" id="MobiDB-lite"/>
    </source>
</evidence>
<dbReference type="Proteomes" id="UP000186601">
    <property type="component" value="Unassembled WGS sequence"/>
</dbReference>